<keyword evidence="3" id="KW-1185">Reference proteome</keyword>
<feature type="transmembrane region" description="Helical" evidence="1">
    <location>
        <begin position="6"/>
        <end position="25"/>
    </location>
</feature>
<dbReference type="KEGG" id="msw:MSSIT_3493"/>
<proteinExistence type="predicted"/>
<evidence type="ECO:0000256" key="1">
    <source>
        <dbReference type="SAM" id="Phobius"/>
    </source>
</evidence>
<keyword evidence="1" id="KW-1133">Transmembrane helix</keyword>
<accession>A0A0E3P8G3</accession>
<keyword evidence="1" id="KW-0812">Transmembrane</keyword>
<dbReference type="PATRIC" id="fig|1434120.4.peg.4518"/>
<name>A0A0E3P8G3_9EURY</name>
<dbReference type="EMBL" id="CP009506">
    <property type="protein sequence ID" value="AKB30212.1"/>
    <property type="molecule type" value="Genomic_DNA"/>
</dbReference>
<dbReference type="PANTHER" id="PTHR33293">
    <property type="entry name" value="INSERTION ELEMENT IS1 1 PROTEIN INSB-RELATED"/>
    <property type="match status" value="1"/>
</dbReference>
<dbReference type="Proteomes" id="UP000033111">
    <property type="component" value="Chromosome"/>
</dbReference>
<evidence type="ECO:0000313" key="2">
    <source>
        <dbReference type="EMBL" id="AKB30212.1"/>
    </source>
</evidence>
<evidence type="ECO:0000313" key="3">
    <source>
        <dbReference type="Proteomes" id="UP000033111"/>
    </source>
</evidence>
<keyword evidence="1" id="KW-0472">Membrane</keyword>
<reference evidence="2 3" key="1">
    <citation type="submission" date="2014-07" db="EMBL/GenBank/DDBJ databases">
        <title>Methanogenic archaea and the global carbon cycle.</title>
        <authorList>
            <person name="Henriksen J.R."/>
            <person name="Luke J."/>
            <person name="Reinhart S."/>
            <person name="Benedict M.N."/>
            <person name="Youngblut N.D."/>
            <person name="Metcalf M.E."/>
            <person name="Whitaker R.J."/>
            <person name="Metcalf W.W."/>
        </authorList>
    </citation>
    <scope>NUCLEOTIDE SEQUENCE [LARGE SCALE GENOMIC DNA]</scope>
    <source>
        <strain evidence="2 3">T4/M</strain>
    </source>
</reference>
<dbReference type="HOGENOM" id="CLU_142659_0_0_2"/>
<dbReference type="InterPro" id="IPR051354">
    <property type="entry name" value="Transposase_27_IS1"/>
</dbReference>
<sequence>MYLPHLIILYLNTLMANLYLIGIIYEELYVYIMGKRGPKPQFTDVACPNKGCKLYGLTGQGNVTGNGTYISRGEKTRRYRCHACGKAFCNHTGTFYHDLRKDDKTIDLALKMSMKGMSIQAIADVLEVQPASVKRWLSRAAEQCDKVNDTMMKNVDVSKVEMDELWVIIQKNIPHE</sequence>
<protein>
    <submittedName>
        <fullName evidence="2">Uncharacterized protein</fullName>
    </submittedName>
</protein>
<dbReference type="PANTHER" id="PTHR33293:SF1">
    <property type="entry name" value="INSERTION ELEMENT IS1 1 PROTEIN INSB-RELATED"/>
    <property type="match status" value="1"/>
</dbReference>
<organism evidence="2 3">
    <name type="scientific">Methanosarcina siciliae T4/M</name>
    <dbReference type="NCBI Taxonomy" id="1434120"/>
    <lineage>
        <taxon>Archaea</taxon>
        <taxon>Methanobacteriati</taxon>
        <taxon>Methanobacteriota</taxon>
        <taxon>Stenosarchaea group</taxon>
        <taxon>Methanomicrobia</taxon>
        <taxon>Methanosarcinales</taxon>
        <taxon>Methanosarcinaceae</taxon>
        <taxon>Methanosarcina</taxon>
    </lineage>
</organism>
<dbReference type="AlphaFoldDB" id="A0A0E3P8G3"/>
<gene>
    <name evidence="2" type="ORF">MSSIT_3493</name>
</gene>